<dbReference type="PANTHER" id="PTHR48053:SF71">
    <property type="entry name" value="LEUCINE RICH REPEAT FAMILY PROTEIN, EXPRESSED"/>
    <property type="match status" value="1"/>
</dbReference>
<comment type="subcellular location">
    <subcellularLocation>
        <location evidence="2">Cytoplasm</location>
        <location evidence="2">Cytoskeleton</location>
        <location evidence="2">Cilium axoneme</location>
    </subcellularLocation>
    <subcellularLocation>
        <location evidence="1">Membrane</location>
        <topology evidence="1">Single-pass membrane protein</topology>
    </subcellularLocation>
</comment>
<evidence type="ECO:0000256" key="4">
    <source>
        <dbReference type="ARBA" id="ARBA00022737"/>
    </source>
</evidence>
<dbReference type="GO" id="GO:0005930">
    <property type="term" value="C:axoneme"/>
    <property type="evidence" value="ECO:0007669"/>
    <property type="project" value="UniProtKB-SubCell"/>
</dbReference>
<gene>
    <name evidence="6" type="ORF">CYMTET_57063</name>
</gene>
<dbReference type="InterPro" id="IPR001611">
    <property type="entry name" value="Leu-rich_rpt"/>
</dbReference>
<dbReference type="Gene3D" id="3.80.10.10">
    <property type="entry name" value="Ribonuclease Inhibitor"/>
    <property type="match status" value="1"/>
</dbReference>
<keyword evidence="4" id="KW-0677">Repeat</keyword>
<evidence type="ECO:0000256" key="5">
    <source>
        <dbReference type="SAM" id="Phobius"/>
    </source>
</evidence>
<keyword evidence="7" id="KW-1185">Reference proteome</keyword>
<proteinExistence type="predicted"/>
<sequence>MRSPPAKRSLNQQSQVVSTICVIVTACILDASIILLLMRADSSDVDYDQSFITVRRASTESPTASPTASPTVDACNARLTECMEQCESDYSLGGDAERPCSIGWSSFDNMGEENATECESLRDEVILACNDCSTLQSDCSHNCYRTESACYPPYDTESVSEDCKRYSSYAKTACGENWTASPTATVTVPPSTSHPTTTRTPTSTPTVECANCIRSTSEYKACRNDTDACVELILNHRDLTGSVPPELGELHNLRRFDVFDNDLTGTLPTEMGTLVSLTDINAGHNSLTGTLPSELAAMTDLVHLQVDMNGITGAIPGDILRRLTSLKTFRVSYNELRGSLPSDLTEDALYNLTALFADNNNFTGTIPTELTRLSQIEEILLSDNHLRGSLPTELGRTTSLKHLSAMRNSFTGTLPEEYADLVELLRVQLDSNSLDGTLPEAYHRLARLTRLSLGQNRLAGTIPQTYGQLPSITHFDIADNNVSGDVEFILNCSELVELTLENNVALCGNLSAKSDELVVYADNTGIGEDC</sequence>
<dbReference type="PANTHER" id="PTHR48053">
    <property type="entry name" value="LEUCINE RICH REPEAT FAMILY PROTEIN, EXPRESSED"/>
    <property type="match status" value="1"/>
</dbReference>
<dbReference type="InterPro" id="IPR051716">
    <property type="entry name" value="Plant_RL_S/T_kinase"/>
</dbReference>
<evidence type="ECO:0008006" key="8">
    <source>
        <dbReference type="Google" id="ProtNLM"/>
    </source>
</evidence>
<dbReference type="AlphaFoldDB" id="A0AAE0BAW1"/>
<comment type="caution">
    <text evidence="6">The sequence shown here is derived from an EMBL/GenBank/DDBJ whole genome shotgun (WGS) entry which is preliminary data.</text>
</comment>
<feature type="transmembrane region" description="Helical" evidence="5">
    <location>
        <begin position="16"/>
        <end position="38"/>
    </location>
</feature>
<accession>A0AAE0BAW1</accession>
<dbReference type="Pfam" id="PF00560">
    <property type="entry name" value="LRR_1"/>
    <property type="match status" value="1"/>
</dbReference>
<keyword evidence="3" id="KW-0732">Signal</keyword>
<evidence type="ECO:0000256" key="3">
    <source>
        <dbReference type="ARBA" id="ARBA00022729"/>
    </source>
</evidence>
<protein>
    <recommendedName>
        <fullName evidence="8">L domain-like protein</fullName>
    </recommendedName>
</protein>
<keyword evidence="5" id="KW-1133">Transmembrane helix</keyword>
<dbReference type="InterPro" id="IPR032675">
    <property type="entry name" value="LRR_dom_sf"/>
</dbReference>
<evidence type="ECO:0000313" key="6">
    <source>
        <dbReference type="EMBL" id="KAK3232605.1"/>
    </source>
</evidence>
<dbReference type="FunFam" id="3.80.10.10:FF:000383">
    <property type="entry name" value="Leucine-rich repeat receptor protein kinase EMS1"/>
    <property type="match status" value="2"/>
</dbReference>
<evidence type="ECO:0000256" key="2">
    <source>
        <dbReference type="ARBA" id="ARBA00004430"/>
    </source>
</evidence>
<reference evidence="6 7" key="1">
    <citation type="journal article" date="2015" name="Genome Biol. Evol.">
        <title>Comparative Genomics of a Bacterivorous Green Alga Reveals Evolutionary Causalities and Consequences of Phago-Mixotrophic Mode of Nutrition.</title>
        <authorList>
            <person name="Burns J.A."/>
            <person name="Paasch A."/>
            <person name="Narechania A."/>
            <person name="Kim E."/>
        </authorList>
    </citation>
    <scope>NUCLEOTIDE SEQUENCE [LARGE SCALE GENOMIC DNA]</scope>
    <source>
        <strain evidence="6 7">PLY_AMNH</strain>
    </source>
</reference>
<dbReference type="Proteomes" id="UP001190700">
    <property type="component" value="Unassembled WGS sequence"/>
</dbReference>
<keyword evidence="5" id="KW-0472">Membrane</keyword>
<evidence type="ECO:0000256" key="1">
    <source>
        <dbReference type="ARBA" id="ARBA00004167"/>
    </source>
</evidence>
<dbReference type="PROSITE" id="PS51257">
    <property type="entry name" value="PROKAR_LIPOPROTEIN"/>
    <property type="match status" value="1"/>
</dbReference>
<evidence type="ECO:0000313" key="7">
    <source>
        <dbReference type="Proteomes" id="UP001190700"/>
    </source>
</evidence>
<keyword evidence="5" id="KW-0812">Transmembrane</keyword>
<organism evidence="6 7">
    <name type="scientific">Cymbomonas tetramitiformis</name>
    <dbReference type="NCBI Taxonomy" id="36881"/>
    <lineage>
        <taxon>Eukaryota</taxon>
        <taxon>Viridiplantae</taxon>
        <taxon>Chlorophyta</taxon>
        <taxon>Pyramimonadophyceae</taxon>
        <taxon>Pyramimonadales</taxon>
        <taxon>Pyramimonadaceae</taxon>
        <taxon>Cymbomonas</taxon>
    </lineage>
</organism>
<dbReference type="EMBL" id="LGRX02035942">
    <property type="protein sequence ID" value="KAK3232605.1"/>
    <property type="molecule type" value="Genomic_DNA"/>
</dbReference>
<dbReference type="SUPFAM" id="SSF52058">
    <property type="entry name" value="L domain-like"/>
    <property type="match status" value="1"/>
</dbReference>
<name>A0AAE0BAW1_9CHLO</name>
<dbReference type="GO" id="GO:0016020">
    <property type="term" value="C:membrane"/>
    <property type="evidence" value="ECO:0007669"/>
    <property type="project" value="UniProtKB-SubCell"/>
</dbReference>